<proteinExistence type="predicted"/>
<feature type="non-terminal residue" evidence="1">
    <location>
        <position position="66"/>
    </location>
</feature>
<sequence length="66" mass="7602">MARVINSQFLLTLAPQKFTHHLTNHLNHSIPDTFGIVFQYNKNIIFYTGDFKIDHTPEGPLADYAK</sequence>
<dbReference type="EMBL" id="JAOSIK010000051">
    <property type="protein sequence ID" value="MEK0312173.1"/>
    <property type="molecule type" value="Genomic_DNA"/>
</dbReference>
<evidence type="ECO:0000313" key="1">
    <source>
        <dbReference type="EMBL" id="MEK0312173.1"/>
    </source>
</evidence>
<dbReference type="Gene3D" id="3.60.15.10">
    <property type="entry name" value="Ribonuclease Z/Hydroxyacylglutathione hydrolase-like"/>
    <property type="match status" value="1"/>
</dbReference>
<reference evidence="1 2" key="1">
    <citation type="journal article" date="2023" name="Int. J. Syst. Evol. Microbiol.">
        <title>The observation of taxonomic boundaries for the 16SrII and 16SrXXV phytoplasmas using genome-based delimitation.</title>
        <authorList>
            <person name="Rodrigues Jardim B."/>
            <person name="Tran-Nguyen L.T.T."/>
            <person name="Gambley C."/>
            <person name="Al-Sadi A.M."/>
            <person name="Al-Subhi A.M."/>
            <person name="Foissac X."/>
            <person name="Salar P."/>
            <person name="Cai H."/>
            <person name="Yang J.Y."/>
            <person name="Davis R."/>
            <person name="Jones L."/>
            <person name="Rodoni B."/>
            <person name="Constable F.E."/>
        </authorList>
    </citation>
    <scope>NUCLEOTIDE SEQUENCE [LARGE SCALE GENOMIC DNA]</scope>
    <source>
        <strain evidence="1">BAWM-322</strain>
    </source>
</reference>
<dbReference type="SUPFAM" id="SSF56281">
    <property type="entry name" value="Metallo-hydrolase/oxidoreductase"/>
    <property type="match status" value="1"/>
</dbReference>
<keyword evidence="2" id="KW-1185">Reference proteome</keyword>
<evidence type="ECO:0000313" key="2">
    <source>
        <dbReference type="Proteomes" id="UP001382955"/>
    </source>
</evidence>
<comment type="caution">
    <text evidence="1">The sequence shown here is derived from an EMBL/GenBank/DDBJ whole genome shotgun (WGS) entry which is preliminary data.</text>
</comment>
<dbReference type="Proteomes" id="UP001382955">
    <property type="component" value="Unassembled WGS sequence"/>
</dbReference>
<organism evidence="1 2">
    <name type="scientific">Candidatus Phytoplasma fabacearum</name>
    <dbReference type="NCBI Taxonomy" id="2982628"/>
    <lineage>
        <taxon>Bacteria</taxon>
        <taxon>Bacillati</taxon>
        <taxon>Mycoplasmatota</taxon>
        <taxon>Mollicutes</taxon>
        <taxon>Acholeplasmatales</taxon>
        <taxon>Acholeplasmataceae</taxon>
        <taxon>Candidatus Phytoplasma</taxon>
        <taxon>16SrII (Peanut WB group)</taxon>
    </lineage>
</organism>
<accession>A0ABU8ZT62</accession>
<name>A0ABU8ZT62_9MOLU</name>
<dbReference type="InterPro" id="IPR036866">
    <property type="entry name" value="RibonucZ/Hydroxyglut_hydro"/>
</dbReference>
<gene>
    <name evidence="1" type="ORF">OC725_02780</name>
</gene>
<protein>
    <submittedName>
        <fullName evidence="1">Uncharacterized protein</fullName>
    </submittedName>
</protein>